<proteinExistence type="predicted"/>
<gene>
    <name evidence="2" type="ORF">PR002_g13507</name>
</gene>
<organism evidence="2 3">
    <name type="scientific">Phytophthora rubi</name>
    <dbReference type="NCBI Taxonomy" id="129364"/>
    <lineage>
        <taxon>Eukaryota</taxon>
        <taxon>Sar</taxon>
        <taxon>Stramenopiles</taxon>
        <taxon>Oomycota</taxon>
        <taxon>Peronosporomycetes</taxon>
        <taxon>Peronosporales</taxon>
        <taxon>Peronosporaceae</taxon>
        <taxon>Phytophthora</taxon>
    </lineage>
</organism>
<dbReference type="GO" id="GO:1990189">
    <property type="term" value="F:protein N-terminal-serine acetyltransferase activity"/>
    <property type="evidence" value="ECO:0007669"/>
    <property type="project" value="TreeGrafter"/>
</dbReference>
<evidence type="ECO:0000259" key="1">
    <source>
        <dbReference type="PROSITE" id="PS51186"/>
    </source>
</evidence>
<dbReference type="Proteomes" id="UP000435112">
    <property type="component" value="Unassembled WGS sequence"/>
</dbReference>
<dbReference type="PROSITE" id="PS51186">
    <property type="entry name" value="GNAT"/>
    <property type="match status" value="1"/>
</dbReference>
<reference evidence="2 3" key="1">
    <citation type="submission" date="2018-09" db="EMBL/GenBank/DDBJ databases">
        <title>Genomic investigation of the strawberry pathogen Phytophthora fragariae indicates pathogenicity is determined by transcriptional variation in three key races.</title>
        <authorList>
            <person name="Adams T.M."/>
            <person name="Armitage A.D."/>
            <person name="Sobczyk M.K."/>
            <person name="Bates H.J."/>
            <person name="Dunwell J.M."/>
            <person name="Nellist C.F."/>
            <person name="Harrison R.J."/>
        </authorList>
    </citation>
    <scope>NUCLEOTIDE SEQUENCE [LARGE SCALE GENOMIC DNA]</scope>
    <source>
        <strain evidence="2 3">SCRP324</strain>
    </source>
</reference>
<comment type="caution">
    <text evidence="2">The sequence shown here is derived from an EMBL/GenBank/DDBJ whole genome shotgun (WGS) entry which is preliminary data.</text>
</comment>
<dbReference type="FunFam" id="3.40.630.30:FF:000047">
    <property type="entry name" value="Acetyltransferase, GNAT family"/>
    <property type="match status" value="1"/>
</dbReference>
<evidence type="ECO:0000313" key="3">
    <source>
        <dbReference type="Proteomes" id="UP000435112"/>
    </source>
</evidence>
<dbReference type="InterPro" id="IPR016181">
    <property type="entry name" value="Acyl_CoA_acyltransferase"/>
</dbReference>
<dbReference type="AlphaFoldDB" id="A0A6A3LGE6"/>
<dbReference type="PANTHER" id="PTHR43441:SF2">
    <property type="entry name" value="FAMILY ACETYLTRANSFERASE, PUTATIVE (AFU_ORTHOLOGUE AFUA_7G00850)-RELATED"/>
    <property type="match status" value="1"/>
</dbReference>
<protein>
    <recommendedName>
        <fullName evidence="1">N-acetyltransferase domain-containing protein</fullName>
    </recommendedName>
</protein>
<sequence>MESSRGLHSKQQRYRKCPQTASSLVIAIPRFSVYFTTRKDLATFMPELEADSKDDLTSVNEFGQPVGFAMTDWTPPPFPPHSTLVGRHCQLEPLTAARHARDFWDAQSDDPKGASWTYMLNGPFSSFNEFEEYCLSTEKTREPQIYAIVVDGHAVGMIAYMRIDPSHGVMEVGRIYYTSRLQRTCAAAEAMYLLAANAFKLGYRRYEWKCDSCNLPSRGAATRYGFTYEGLFRQAVVYKGRNRDTTWFSIIDGDWAAGLKKAYERWLEPSNFDEHGRQKLKLSELTAPFVRARS</sequence>
<evidence type="ECO:0000313" key="2">
    <source>
        <dbReference type="EMBL" id="KAE9017017.1"/>
    </source>
</evidence>
<dbReference type="EMBL" id="QXFU01000895">
    <property type="protein sequence ID" value="KAE9017017.1"/>
    <property type="molecule type" value="Genomic_DNA"/>
</dbReference>
<dbReference type="OrthoDB" id="41238at2759"/>
<name>A0A6A3LGE6_9STRA</name>
<accession>A0A6A3LGE6</accession>
<dbReference type="InterPro" id="IPR000182">
    <property type="entry name" value="GNAT_dom"/>
</dbReference>
<dbReference type="Pfam" id="PF00583">
    <property type="entry name" value="Acetyltransf_1"/>
    <property type="match status" value="1"/>
</dbReference>
<dbReference type="SUPFAM" id="SSF55729">
    <property type="entry name" value="Acyl-CoA N-acyltransferases (Nat)"/>
    <property type="match status" value="1"/>
</dbReference>
<dbReference type="PANTHER" id="PTHR43441">
    <property type="entry name" value="RIBOSOMAL-PROTEIN-SERINE ACETYLTRANSFERASE"/>
    <property type="match status" value="1"/>
</dbReference>
<dbReference type="InterPro" id="IPR051908">
    <property type="entry name" value="Ribosomal_N-acetyltransferase"/>
</dbReference>
<dbReference type="Gene3D" id="3.40.630.30">
    <property type="match status" value="1"/>
</dbReference>
<dbReference type="GO" id="GO:0008999">
    <property type="term" value="F:protein-N-terminal-alanine acetyltransferase activity"/>
    <property type="evidence" value="ECO:0007669"/>
    <property type="project" value="TreeGrafter"/>
</dbReference>
<feature type="domain" description="N-acetyltransferase" evidence="1">
    <location>
        <begin position="101"/>
        <end position="244"/>
    </location>
</feature>